<evidence type="ECO:0000256" key="1">
    <source>
        <dbReference type="SAM" id="MobiDB-lite"/>
    </source>
</evidence>
<accession>A0A1X6NAZ3</accession>
<evidence type="ECO:0000313" key="2">
    <source>
        <dbReference type="EMBL" id="OSX65744.1"/>
    </source>
</evidence>
<dbReference type="AlphaFoldDB" id="A0A1X6NAZ3"/>
<feature type="compositionally biased region" description="Basic and acidic residues" evidence="1">
    <location>
        <begin position="636"/>
        <end position="647"/>
    </location>
</feature>
<dbReference type="EMBL" id="KZ110592">
    <property type="protein sequence ID" value="OSX65744.1"/>
    <property type="molecule type" value="Genomic_DNA"/>
</dbReference>
<feature type="region of interest" description="Disordered" evidence="1">
    <location>
        <begin position="628"/>
        <end position="656"/>
    </location>
</feature>
<gene>
    <name evidence="2" type="ORF">POSPLADRAFT_1132412</name>
</gene>
<proteinExistence type="predicted"/>
<reference evidence="2 3" key="1">
    <citation type="submission" date="2017-04" db="EMBL/GenBank/DDBJ databases">
        <title>Genome Sequence of the Model Brown-Rot Fungus Postia placenta SB12.</title>
        <authorList>
            <consortium name="DOE Joint Genome Institute"/>
            <person name="Gaskell J."/>
            <person name="Kersten P."/>
            <person name="Larrondo L.F."/>
            <person name="Canessa P."/>
            <person name="Martinez D."/>
            <person name="Hibbett D."/>
            <person name="Schmoll M."/>
            <person name="Kubicek C.P."/>
            <person name="Martinez A.T."/>
            <person name="Yadav J."/>
            <person name="Master E."/>
            <person name="Magnuson J.K."/>
            <person name="James T."/>
            <person name="Yaver D."/>
            <person name="Berka R."/>
            <person name="Labutti K."/>
            <person name="Lipzen A."/>
            <person name="Aerts A."/>
            <person name="Barry K."/>
            <person name="Henrissat B."/>
            <person name="Blanchette R."/>
            <person name="Grigoriev I."/>
            <person name="Cullen D."/>
        </authorList>
    </citation>
    <scope>NUCLEOTIDE SEQUENCE [LARGE SCALE GENOMIC DNA]</scope>
    <source>
        <strain evidence="2 3">MAD-698-R-SB12</strain>
    </source>
</reference>
<evidence type="ECO:0000313" key="3">
    <source>
        <dbReference type="Proteomes" id="UP000194127"/>
    </source>
</evidence>
<dbReference type="Proteomes" id="UP000194127">
    <property type="component" value="Unassembled WGS sequence"/>
</dbReference>
<dbReference type="GeneID" id="36329160"/>
<dbReference type="OrthoDB" id="10274247at2759"/>
<keyword evidence="3" id="KW-1185">Reference proteome</keyword>
<protein>
    <recommendedName>
        <fullName evidence="4">F-box domain-containing protein</fullName>
    </recommendedName>
</protein>
<evidence type="ECO:0008006" key="4">
    <source>
        <dbReference type="Google" id="ProtNLM"/>
    </source>
</evidence>
<dbReference type="RefSeq" id="XP_024342538.1">
    <property type="nucleotide sequence ID" value="XM_024484211.1"/>
</dbReference>
<name>A0A1X6NAZ3_9APHY</name>
<sequence>MVRPFPNEIWLDIFHGFAKEGEYDTLERCRVVCREFKPMAEECLEWSMIFKNVENVERIKVDVSGGILRRWSGPERVFIEGGNSEDERRRIPHLATFASRLAGRWLRIRQLWIINAVWRARDLDLDAVVRDLAASAIRELHLYDVIFPSILTLGRLICALPRLEKLALGDVQFTLPSLDAGTISRFHLLPHSQLEALDLGPGHGGLELRPSFVELVDLMAVVSKGRRLVPPLDLAQVSPWSAVRWLTLGAVTFPSVTTFARLLCALPALEGLVLHGSYVFVKHGLDLRRLPVHPGLPLHLADVELPQSSRYRLDPCSVADLVDLFIATGISERLRRIASSLPSSPRVTTACDAALNRLVKHSQSLRHLSFEPYLMMYEIQDADEWVHVDHSAAPYFDVSGNPCLERLDLAVDVDRENLSHPCAPVVEILSQVTSAHLSRIQVDFQPVDPLGVKLDVYLRKLMDGLPQLDAMFSQPFFKNLTDVIIYISTLDGPNVQDEESAHGLRLCLPMLDARGILGIRVNNVETGLHQDMETREWRCHKIEKASAQDAVVTDAGAGADDDKRTNNATTVTIPHEDSDMVPAVSQPAWVPPAMYADAETPSSSTPTDARIPVELACDDKFVLHNATAGPGTSLDKFARDDGGDKLSAEPGTSAQSACHDERLLPDLTAGSAPRNLLQTIMLMPELVGLATSG</sequence>
<organism evidence="2 3">
    <name type="scientific">Postia placenta MAD-698-R-SB12</name>
    <dbReference type="NCBI Taxonomy" id="670580"/>
    <lineage>
        <taxon>Eukaryota</taxon>
        <taxon>Fungi</taxon>
        <taxon>Dikarya</taxon>
        <taxon>Basidiomycota</taxon>
        <taxon>Agaricomycotina</taxon>
        <taxon>Agaricomycetes</taxon>
        <taxon>Polyporales</taxon>
        <taxon>Adustoporiaceae</taxon>
        <taxon>Rhodonia</taxon>
    </lineage>
</organism>